<accession>A0A3D9JNM0</accession>
<proteinExistence type="predicted"/>
<dbReference type="Gene3D" id="3.60.15.10">
    <property type="entry name" value="Ribonuclease Z/Hydroxyacylglutathione hydrolase-like"/>
    <property type="match status" value="1"/>
</dbReference>
<dbReference type="Proteomes" id="UP000256977">
    <property type="component" value="Unassembled WGS sequence"/>
</dbReference>
<reference evidence="5 6" key="1">
    <citation type="submission" date="2018-07" db="EMBL/GenBank/DDBJ databases">
        <title>Genomic Encyclopedia of Type Strains, Phase III (KMG-III): the genomes of soil and plant-associated and newly described type strains.</title>
        <authorList>
            <person name="Whitman W."/>
        </authorList>
    </citation>
    <scope>NUCLEOTIDE SEQUENCE [LARGE SCALE GENOMIC DNA]</scope>
    <source>
        <strain evidence="5 6">CECT 7287</strain>
    </source>
</reference>
<evidence type="ECO:0000313" key="6">
    <source>
        <dbReference type="Proteomes" id="UP000256977"/>
    </source>
</evidence>
<evidence type="ECO:0000256" key="3">
    <source>
        <dbReference type="ARBA" id="ARBA00048505"/>
    </source>
</evidence>
<comment type="catalytic activity">
    <reaction evidence="3">
        <text>3',5'-cyclic UMP + H2O = UMP + H(+)</text>
        <dbReference type="Rhea" id="RHEA:70575"/>
        <dbReference type="ChEBI" id="CHEBI:15377"/>
        <dbReference type="ChEBI" id="CHEBI:15378"/>
        <dbReference type="ChEBI" id="CHEBI:57865"/>
        <dbReference type="ChEBI" id="CHEBI:184387"/>
    </reaction>
    <physiologicalReaction direction="left-to-right" evidence="3">
        <dbReference type="Rhea" id="RHEA:70576"/>
    </physiologicalReaction>
</comment>
<dbReference type="SUPFAM" id="SSF56281">
    <property type="entry name" value="Metallo-hydrolase/oxidoreductase"/>
    <property type="match status" value="1"/>
</dbReference>
<name>A0A3D9JNM0_9BACL</name>
<dbReference type="PANTHER" id="PTHR42663:SF6">
    <property type="entry name" value="HYDROLASE C777.06C-RELATED"/>
    <property type="match status" value="1"/>
</dbReference>
<feature type="domain" description="Metallo-beta-lactamase" evidence="4">
    <location>
        <begin position="62"/>
        <end position="241"/>
    </location>
</feature>
<dbReference type="EMBL" id="QRDZ01000015">
    <property type="protein sequence ID" value="RED75409.1"/>
    <property type="molecule type" value="Genomic_DNA"/>
</dbReference>
<dbReference type="Pfam" id="PF12706">
    <property type="entry name" value="Lactamase_B_2"/>
    <property type="match status" value="1"/>
</dbReference>
<evidence type="ECO:0000259" key="4">
    <source>
        <dbReference type="Pfam" id="PF12706"/>
    </source>
</evidence>
<gene>
    <name evidence="5" type="ORF">DFP98_11524</name>
</gene>
<evidence type="ECO:0000256" key="2">
    <source>
        <dbReference type="ARBA" id="ARBA00034301"/>
    </source>
</evidence>
<protein>
    <submittedName>
        <fullName evidence="5">Phosphoribosyl 1,2-cyclic phosphate phosphodiesterase</fullName>
    </submittedName>
</protein>
<comment type="caution">
    <text evidence="5">The sequence shown here is derived from an EMBL/GenBank/DDBJ whole genome shotgun (WGS) entry which is preliminary data.</text>
</comment>
<dbReference type="InterPro" id="IPR001279">
    <property type="entry name" value="Metallo-B-lactamas"/>
</dbReference>
<evidence type="ECO:0000256" key="1">
    <source>
        <dbReference type="ARBA" id="ARBA00034221"/>
    </source>
</evidence>
<keyword evidence="6" id="KW-1185">Reference proteome</keyword>
<sequence length="272" mass="30751">MKVRFLGTAAFEGIPSLFCGCALCAKAKQIGGKELRTRTSVMIDDDLKVDFPPDTLLHMHRDGIDLDQVKDLLFTHSHSDHLYAEDLVARFPGYAQAQERPIHVYGNDITLAKIRQVFEANGGVKDCYKLHRLRTYEKVELQTGTAVPLLAAHDQNETCHLYYIEKNDKAIFYGHDSGKFPEETWEWLKDKKLDLVVLECTVGKVDYWKSHMNVDAVLEAKARMEQYGMLNADARIVVTHFSHNGGLSHTDLCGIFEPHGIEVAYDGLTVEL</sequence>
<dbReference type="PANTHER" id="PTHR42663">
    <property type="entry name" value="HYDROLASE C777.06C-RELATED-RELATED"/>
    <property type="match status" value="1"/>
</dbReference>
<comment type="function">
    <text evidence="2">Counteracts the endogenous Pycsar antiviral defense system. Phosphodiesterase that enables metal-dependent hydrolysis of host cyclic nucleotide Pycsar defense signals such as cCMP and cUMP.</text>
</comment>
<evidence type="ECO:0000313" key="5">
    <source>
        <dbReference type="EMBL" id="RED75409.1"/>
    </source>
</evidence>
<organism evidence="5 6">
    <name type="scientific">Cohnella phaseoli</name>
    <dbReference type="NCBI Taxonomy" id="456490"/>
    <lineage>
        <taxon>Bacteria</taxon>
        <taxon>Bacillati</taxon>
        <taxon>Bacillota</taxon>
        <taxon>Bacilli</taxon>
        <taxon>Bacillales</taxon>
        <taxon>Paenibacillaceae</taxon>
        <taxon>Cohnella</taxon>
    </lineage>
</organism>
<dbReference type="AlphaFoldDB" id="A0A3D9JNM0"/>
<dbReference type="InterPro" id="IPR036866">
    <property type="entry name" value="RibonucZ/Hydroxyglut_hydro"/>
</dbReference>
<comment type="catalytic activity">
    <reaction evidence="1">
        <text>3',5'-cyclic CMP + H2O = CMP + H(+)</text>
        <dbReference type="Rhea" id="RHEA:72675"/>
        <dbReference type="ChEBI" id="CHEBI:15377"/>
        <dbReference type="ChEBI" id="CHEBI:15378"/>
        <dbReference type="ChEBI" id="CHEBI:58003"/>
        <dbReference type="ChEBI" id="CHEBI:60377"/>
    </reaction>
    <physiologicalReaction direction="left-to-right" evidence="1">
        <dbReference type="Rhea" id="RHEA:72676"/>
    </physiologicalReaction>
</comment>
<dbReference type="RefSeq" id="WP_181917786.1">
    <property type="nucleotide sequence ID" value="NZ_QRDZ01000015.1"/>
</dbReference>